<reference evidence="1 2" key="1">
    <citation type="submission" date="2019-12" db="EMBL/GenBank/DDBJ databases">
        <authorList>
            <person name="Alioto T."/>
            <person name="Alioto T."/>
            <person name="Gomez Garrido J."/>
        </authorList>
    </citation>
    <scope>NUCLEOTIDE SEQUENCE [LARGE SCALE GENOMIC DNA]</scope>
</reference>
<dbReference type="EMBL" id="CACTIH010000057">
    <property type="protein sequence ID" value="CAA2944782.1"/>
    <property type="molecule type" value="Genomic_DNA"/>
</dbReference>
<evidence type="ECO:0000313" key="2">
    <source>
        <dbReference type="Proteomes" id="UP000594638"/>
    </source>
</evidence>
<comment type="caution">
    <text evidence="1">The sequence shown here is derived from an EMBL/GenBank/DDBJ whole genome shotgun (WGS) entry which is preliminary data.</text>
</comment>
<dbReference type="Proteomes" id="UP000594638">
    <property type="component" value="Unassembled WGS sequence"/>
</dbReference>
<organism evidence="1 2">
    <name type="scientific">Olea europaea subsp. europaea</name>
    <dbReference type="NCBI Taxonomy" id="158383"/>
    <lineage>
        <taxon>Eukaryota</taxon>
        <taxon>Viridiplantae</taxon>
        <taxon>Streptophyta</taxon>
        <taxon>Embryophyta</taxon>
        <taxon>Tracheophyta</taxon>
        <taxon>Spermatophyta</taxon>
        <taxon>Magnoliopsida</taxon>
        <taxon>eudicotyledons</taxon>
        <taxon>Gunneridae</taxon>
        <taxon>Pentapetalae</taxon>
        <taxon>asterids</taxon>
        <taxon>lamiids</taxon>
        <taxon>Lamiales</taxon>
        <taxon>Oleaceae</taxon>
        <taxon>Oleeae</taxon>
        <taxon>Olea</taxon>
    </lineage>
</organism>
<dbReference type="AlphaFoldDB" id="A0A8S0PKT4"/>
<keyword evidence="2" id="KW-1185">Reference proteome</keyword>
<protein>
    <submittedName>
        <fullName evidence="1">Uncharacterized protein</fullName>
    </submittedName>
</protein>
<accession>A0A8S0PKT4</accession>
<dbReference type="Gramene" id="OE9A090163T1">
    <property type="protein sequence ID" value="OE9A090163C1"/>
    <property type="gene ID" value="OE9A090163"/>
</dbReference>
<gene>
    <name evidence="1" type="ORF">OLEA9_A090163</name>
</gene>
<evidence type="ECO:0000313" key="1">
    <source>
        <dbReference type="EMBL" id="CAA2944782.1"/>
    </source>
</evidence>
<proteinExistence type="predicted"/>
<sequence length="80" mass="9002">MGYLLEASGDGLSEKNIGDCDYSGVEMEGRLVGDNHYTDWFGESANRQGHRQISFFSCSIPLSALEIDREMVPYPFSLYK</sequence>
<name>A0A8S0PKT4_OLEEU</name>